<dbReference type="Proteomes" id="UP000789525">
    <property type="component" value="Unassembled WGS sequence"/>
</dbReference>
<feature type="non-terminal residue" evidence="1">
    <location>
        <position position="106"/>
    </location>
</feature>
<feature type="non-terminal residue" evidence="1">
    <location>
        <position position="1"/>
    </location>
</feature>
<evidence type="ECO:0000313" key="1">
    <source>
        <dbReference type="EMBL" id="CAG8769275.1"/>
    </source>
</evidence>
<gene>
    <name evidence="1" type="ORF">ACOLOM_LOCUS13668</name>
</gene>
<evidence type="ECO:0000313" key="2">
    <source>
        <dbReference type="Proteomes" id="UP000789525"/>
    </source>
</evidence>
<organism evidence="1 2">
    <name type="scientific">Acaulospora colombiana</name>
    <dbReference type="NCBI Taxonomy" id="27376"/>
    <lineage>
        <taxon>Eukaryota</taxon>
        <taxon>Fungi</taxon>
        <taxon>Fungi incertae sedis</taxon>
        <taxon>Mucoromycota</taxon>
        <taxon>Glomeromycotina</taxon>
        <taxon>Glomeromycetes</taxon>
        <taxon>Diversisporales</taxon>
        <taxon>Acaulosporaceae</taxon>
        <taxon>Acaulospora</taxon>
    </lineage>
</organism>
<name>A0ACA9QYA1_9GLOM</name>
<sequence>VLRDGDTRGESVPVDTASVMDEDNRQRVLNEPALVFDGSFMKKRYQLEELEDRKFEKGHLFISHASLQLTTRPFSCRAYRPEVEIRNRALAAQDRYNKIESRENAQ</sequence>
<comment type="caution">
    <text evidence="1">The sequence shown here is derived from an EMBL/GenBank/DDBJ whole genome shotgun (WGS) entry which is preliminary data.</text>
</comment>
<protein>
    <submittedName>
        <fullName evidence="1">2890_t:CDS:1</fullName>
    </submittedName>
</protein>
<accession>A0ACA9QYA1</accession>
<dbReference type="EMBL" id="CAJVPT010063814">
    <property type="protein sequence ID" value="CAG8769275.1"/>
    <property type="molecule type" value="Genomic_DNA"/>
</dbReference>
<proteinExistence type="predicted"/>
<keyword evidence="2" id="KW-1185">Reference proteome</keyword>
<reference evidence="1" key="1">
    <citation type="submission" date="2021-06" db="EMBL/GenBank/DDBJ databases">
        <authorList>
            <person name="Kallberg Y."/>
            <person name="Tangrot J."/>
            <person name="Rosling A."/>
        </authorList>
    </citation>
    <scope>NUCLEOTIDE SEQUENCE</scope>
    <source>
        <strain evidence="1">CL356</strain>
    </source>
</reference>